<reference evidence="1" key="1">
    <citation type="submission" date="2016-10" db="EMBL/GenBank/DDBJ databases">
        <title>Sequence of Gallionella enrichment culture.</title>
        <authorList>
            <person name="Poehlein A."/>
            <person name="Muehling M."/>
            <person name="Daniel R."/>
        </authorList>
    </citation>
    <scope>NUCLEOTIDE SEQUENCE</scope>
</reference>
<name>A0A1J5PRG8_9ZZZZ</name>
<sequence>MAFANRVVGTHFDRCRIAMIGNLLERHVFRNIHHHRTRTTTARNMKSLFHGLSHVTRIFDQKIMFDNRARNSHRIAFLESIHANGVRRHLTTDDHHRDTVHVRGSNASHGVGNARTGSDQRHTYVASGSRIAICSMHCGLFVTHQNMLNRILLEKCIINVQHGTTGVPPNKFDILSLQRFDQNLCTSEFLIALAHTRLRFAGVMTDRCWV</sequence>
<evidence type="ECO:0000313" key="1">
    <source>
        <dbReference type="EMBL" id="OIQ67883.1"/>
    </source>
</evidence>
<gene>
    <name evidence="1" type="ORF">GALL_505340</name>
</gene>
<dbReference type="EMBL" id="MLJW01005644">
    <property type="protein sequence ID" value="OIQ67883.1"/>
    <property type="molecule type" value="Genomic_DNA"/>
</dbReference>
<accession>A0A1J5PRG8</accession>
<proteinExistence type="predicted"/>
<dbReference type="AlphaFoldDB" id="A0A1J5PRG8"/>
<organism evidence="1">
    <name type="scientific">mine drainage metagenome</name>
    <dbReference type="NCBI Taxonomy" id="410659"/>
    <lineage>
        <taxon>unclassified sequences</taxon>
        <taxon>metagenomes</taxon>
        <taxon>ecological metagenomes</taxon>
    </lineage>
</organism>
<protein>
    <submittedName>
        <fullName evidence="1">Uncharacterized protein</fullName>
    </submittedName>
</protein>
<comment type="caution">
    <text evidence="1">The sequence shown here is derived from an EMBL/GenBank/DDBJ whole genome shotgun (WGS) entry which is preliminary data.</text>
</comment>